<dbReference type="EMBL" id="JBCAWK010000001">
    <property type="protein sequence ID" value="KAK8870137.1"/>
    <property type="molecule type" value="Genomic_DNA"/>
</dbReference>
<evidence type="ECO:0000313" key="1">
    <source>
        <dbReference type="EMBL" id="KAK8870137.1"/>
    </source>
</evidence>
<proteinExistence type="predicted"/>
<dbReference type="AlphaFoldDB" id="A0AAW0Z7D5"/>
<evidence type="ECO:0008006" key="3">
    <source>
        <dbReference type="Google" id="ProtNLM"/>
    </source>
</evidence>
<dbReference type="Pfam" id="PF05721">
    <property type="entry name" value="PhyH"/>
    <property type="match status" value="1"/>
</dbReference>
<sequence length="343" mass="39449">MVNTFESRFAARTTPPPEIPPFKYASRFDKPVFGDWRDDLAQQGYTVVKGAVPTEKALQYREKAFEWLESFPLGFKRDDPKTWTNECLPVHVKGGMFHSYGFCHEKYLWDLRCEPGVIDAFAKVWGTDELITSFDGGSIMLPKRTDVPDGGKWEHMDQSLHRRGFYCCQGIVNLNYCGPEDGGLMILEGSNKLVEEFFDIHGRESYKTWGPFDWYGFTDEQQQWFFDKGCKWTKVCADPGDLILWDSRTMHYNCRPTGERDRVCTYICMAPAALLSDEDRQTRIACYEQFHGTTHVPFAAIFSRKFEPVLRADGKPCPHDTGKPRIPPVDTPTLRKLVGIEAY</sequence>
<dbReference type="PANTHER" id="PTHR31630:SF6">
    <property type="entry name" value="PHYTANOYL-COA DIOXYGENASE-RELATED"/>
    <property type="match status" value="1"/>
</dbReference>
<keyword evidence="2" id="KW-1185">Reference proteome</keyword>
<evidence type="ECO:0000313" key="2">
    <source>
        <dbReference type="Proteomes" id="UP001388673"/>
    </source>
</evidence>
<reference evidence="1 2" key="1">
    <citation type="journal article" date="2024" name="bioRxiv">
        <title>Comparative genomics of Cryptococcus and Kwoniella reveals pathogenesis evolution and contrasting karyotype dynamics via intercentromeric recombination or chromosome fusion.</title>
        <authorList>
            <person name="Coelho M.A."/>
            <person name="David-Palma M."/>
            <person name="Shea T."/>
            <person name="Bowers K."/>
            <person name="McGinley-Smith S."/>
            <person name="Mohammad A.W."/>
            <person name="Gnirke A."/>
            <person name="Yurkov A.M."/>
            <person name="Nowrousian M."/>
            <person name="Sun S."/>
            <person name="Cuomo C.A."/>
            <person name="Heitman J."/>
        </authorList>
    </citation>
    <scope>NUCLEOTIDE SEQUENCE [LARGE SCALE GENOMIC DNA]</scope>
    <source>
        <strain evidence="1 2">CBS 13917</strain>
    </source>
</reference>
<comment type="caution">
    <text evidence="1">The sequence shown here is derived from an EMBL/GenBank/DDBJ whole genome shotgun (WGS) entry which is preliminary data.</text>
</comment>
<dbReference type="Proteomes" id="UP001388673">
    <property type="component" value="Unassembled WGS sequence"/>
</dbReference>
<dbReference type="GeneID" id="92177967"/>
<dbReference type="Gene3D" id="2.60.120.620">
    <property type="entry name" value="q2cbj1_9rhob like domain"/>
    <property type="match status" value="1"/>
</dbReference>
<accession>A0AAW0Z7D5</accession>
<dbReference type="PANTHER" id="PTHR31630">
    <property type="entry name" value="PHYTANOYL-COA DIOXYGENASE-RELATED-RELATED"/>
    <property type="match status" value="1"/>
</dbReference>
<dbReference type="RefSeq" id="XP_066806383.1">
    <property type="nucleotide sequence ID" value="XM_066943841.1"/>
</dbReference>
<dbReference type="KEGG" id="kne:92177967"/>
<name>A0AAW0Z7D5_9TREE</name>
<dbReference type="SUPFAM" id="SSF51197">
    <property type="entry name" value="Clavaminate synthase-like"/>
    <property type="match status" value="1"/>
</dbReference>
<protein>
    <recommendedName>
        <fullName evidence="3">Phytanoyl-CoA dioxygenase</fullName>
    </recommendedName>
</protein>
<dbReference type="InterPro" id="IPR008775">
    <property type="entry name" value="Phytyl_CoA_dOase-like"/>
</dbReference>
<organism evidence="1 2">
    <name type="scientific">Kwoniella newhampshirensis</name>
    <dbReference type="NCBI Taxonomy" id="1651941"/>
    <lineage>
        <taxon>Eukaryota</taxon>
        <taxon>Fungi</taxon>
        <taxon>Dikarya</taxon>
        <taxon>Basidiomycota</taxon>
        <taxon>Agaricomycotina</taxon>
        <taxon>Tremellomycetes</taxon>
        <taxon>Tremellales</taxon>
        <taxon>Cryptococcaceae</taxon>
        <taxon>Kwoniella</taxon>
    </lineage>
</organism>
<gene>
    <name evidence="1" type="ORF">IAR55_000707</name>
</gene>